<dbReference type="AlphaFoldDB" id="A0A2W5MX20"/>
<feature type="non-terminal residue" evidence="1">
    <location>
        <position position="49"/>
    </location>
</feature>
<sequence length="49" mass="5534">MSIKTKKNPILIDIPMPIETPRLILRNVLPGDGKALFEAKVDSFKELNK</sequence>
<dbReference type="GO" id="GO:0016740">
    <property type="term" value="F:transferase activity"/>
    <property type="evidence" value="ECO:0007669"/>
    <property type="project" value="UniProtKB-KW"/>
</dbReference>
<dbReference type="EMBL" id="QFQB01000052">
    <property type="protein sequence ID" value="PZQ45344.1"/>
    <property type="molecule type" value="Genomic_DNA"/>
</dbReference>
<comment type="caution">
    <text evidence="1">The sequence shown here is derived from an EMBL/GenBank/DDBJ whole genome shotgun (WGS) entry which is preliminary data.</text>
</comment>
<reference evidence="1 2" key="1">
    <citation type="submission" date="2017-08" db="EMBL/GenBank/DDBJ databases">
        <title>Infants hospitalized years apart are colonized by the same room-sourced microbial strains.</title>
        <authorList>
            <person name="Brooks B."/>
            <person name="Olm M.R."/>
            <person name="Firek B.A."/>
            <person name="Baker R."/>
            <person name="Thomas B.C."/>
            <person name="Morowitz M.J."/>
            <person name="Banfield J.F."/>
        </authorList>
    </citation>
    <scope>NUCLEOTIDE SEQUENCE [LARGE SCALE GENOMIC DNA]</scope>
    <source>
        <strain evidence="1">S2_005_002_R2_29</strain>
    </source>
</reference>
<name>A0A2W5MX20_9BACT</name>
<evidence type="ECO:0000313" key="2">
    <source>
        <dbReference type="Proteomes" id="UP000249417"/>
    </source>
</evidence>
<evidence type="ECO:0000313" key="1">
    <source>
        <dbReference type="EMBL" id="PZQ45344.1"/>
    </source>
</evidence>
<accession>A0A2W5MX20</accession>
<keyword evidence="1" id="KW-0808">Transferase</keyword>
<dbReference type="Proteomes" id="UP000249417">
    <property type="component" value="Unassembled WGS sequence"/>
</dbReference>
<organism evidence="1 2">
    <name type="scientific">Micavibrio aeruginosavorus</name>
    <dbReference type="NCBI Taxonomy" id="349221"/>
    <lineage>
        <taxon>Bacteria</taxon>
        <taxon>Pseudomonadati</taxon>
        <taxon>Bdellovibrionota</taxon>
        <taxon>Bdellovibrionia</taxon>
        <taxon>Bdellovibrionales</taxon>
        <taxon>Pseudobdellovibrionaceae</taxon>
        <taxon>Micavibrio</taxon>
    </lineage>
</organism>
<proteinExistence type="predicted"/>
<protein>
    <submittedName>
        <fullName evidence="1">N-acetyltransferase</fullName>
    </submittedName>
</protein>
<gene>
    <name evidence="1" type="ORF">DI551_07565</name>
</gene>